<protein>
    <submittedName>
        <fullName evidence="1 2">Uncharacterized protein</fullName>
    </submittedName>
</protein>
<keyword evidence="3" id="KW-1185">Reference proteome</keyword>
<evidence type="ECO:0000313" key="3">
    <source>
        <dbReference type="Proteomes" id="UP000001555"/>
    </source>
</evidence>
<evidence type="ECO:0000313" key="1">
    <source>
        <dbReference type="EMBL" id="EEC14936.1"/>
    </source>
</evidence>
<dbReference type="Proteomes" id="UP000001555">
    <property type="component" value="Unassembled WGS sequence"/>
</dbReference>
<dbReference type="VEuPathDB" id="VectorBase:ISCI010960"/>
<organism>
    <name type="scientific">Ixodes scapularis</name>
    <name type="common">Black-legged tick</name>
    <name type="synonym">Deer tick</name>
    <dbReference type="NCBI Taxonomy" id="6945"/>
    <lineage>
        <taxon>Eukaryota</taxon>
        <taxon>Metazoa</taxon>
        <taxon>Ecdysozoa</taxon>
        <taxon>Arthropoda</taxon>
        <taxon>Chelicerata</taxon>
        <taxon>Arachnida</taxon>
        <taxon>Acari</taxon>
        <taxon>Parasitiformes</taxon>
        <taxon>Ixodida</taxon>
        <taxon>Ixodoidea</taxon>
        <taxon>Ixodidae</taxon>
        <taxon>Ixodinae</taxon>
        <taxon>Ixodes</taxon>
    </lineage>
</organism>
<dbReference type="HOGENOM" id="CLU_2186832_0_0_1"/>
<reference evidence="1 3" key="1">
    <citation type="submission" date="2008-03" db="EMBL/GenBank/DDBJ databases">
        <title>Annotation of Ixodes scapularis.</title>
        <authorList>
            <consortium name="Ixodes scapularis Genome Project Consortium"/>
            <person name="Caler E."/>
            <person name="Hannick L.I."/>
            <person name="Bidwell S."/>
            <person name="Joardar V."/>
            <person name="Thiagarajan M."/>
            <person name="Amedeo P."/>
            <person name="Galinsky K.J."/>
            <person name="Schobel S."/>
            <person name="Inman J."/>
            <person name="Hostetler J."/>
            <person name="Miller J."/>
            <person name="Hammond M."/>
            <person name="Megy K."/>
            <person name="Lawson D."/>
            <person name="Kodira C."/>
            <person name="Sutton G."/>
            <person name="Meyer J."/>
            <person name="Hill C.A."/>
            <person name="Birren B."/>
            <person name="Nene V."/>
            <person name="Collins F."/>
            <person name="Alarcon-Chaidez F."/>
            <person name="Wikel S."/>
            <person name="Strausberg R."/>
        </authorList>
    </citation>
    <scope>NUCLEOTIDE SEQUENCE [LARGE SCALE GENOMIC DNA]</scope>
    <source>
        <strain evidence="3">Wikel</strain>
        <strain evidence="1">Wikel colony</strain>
    </source>
</reference>
<accession>B7Q7W4</accession>
<name>B7Q7W4_IXOSC</name>
<dbReference type="EnsemblMetazoa" id="ISCW010960-RA">
    <property type="protein sequence ID" value="ISCW010960-PA"/>
    <property type="gene ID" value="ISCW010960"/>
</dbReference>
<dbReference type="EMBL" id="DS878632">
    <property type="protein sequence ID" value="EEC14936.1"/>
    <property type="molecule type" value="Genomic_DNA"/>
</dbReference>
<dbReference type="EMBL" id="ABJB010800583">
    <property type="status" value="NOT_ANNOTATED_CDS"/>
    <property type="molecule type" value="Genomic_DNA"/>
</dbReference>
<dbReference type="VEuPathDB" id="VectorBase:ISCW010960"/>
<sequence length="109" mass="12179">MSEPLWHPLAGFGPNTSAEAVLPLREAEPWLRGTYYGERLHHLPGGPHEGHLFARGIPQLPKLRPEARRIQPALPAYVQARNVAREMNFSGGGWRAAKARLARRSATKR</sequence>
<gene>
    <name evidence="1" type="ORF">IscW_ISCW010960</name>
</gene>
<evidence type="ECO:0000313" key="2">
    <source>
        <dbReference type="EnsemblMetazoa" id="ISCW010960-PA"/>
    </source>
</evidence>
<reference evidence="2" key="2">
    <citation type="submission" date="2020-05" db="UniProtKB">
        <authorList>
            <consortium name="EnsemblMetazoa"/>
        </authorList>
    </citation>
    <scope>IDENTIFICATION</scope>
    <source>
        <strain evidence="2">wikel</strain>
    </source>
</reference>
<dbReference type="AlphaFoldDB" id="B7Q7W4"/>
<dbReference type="PaxDb" id="6945-B7Q7W4"/>
<dbReference type="InParanoid" id="B7Q7W4"/>
<proteinExistence type="predicted"/>